<feature type="domain" description="HTH tetR-type" evidence="4">
    <location>
        <begin position="4"/>
        <end position="64"/>
    </location>
</feature>
<dbReference type="InterPro" id="IPR050624">
    <property type="entry name" value="HTH-type_Tx_Regulator"/>
</dbReference>
<reference evidence="5" key="1">
    <citation type="submission" date="2021-05" db="EMBL/GenBank/DDBJ databases">
        <title>Novel Bacillus species.</title>
        <authorList>
            <person name="Liu G."/>
        </authorList>
    </citation>
    <scope>NUCLEOTIDE SEQUENCE</scope>
    <source>
        <strain evidence="5 7">FJAT-50051</strain>
    </source>
</reference>
<name>A0A942T4L6_9BACI</name>
<dbReference type="Pfam" id="PF00440">
    <property type="entry name" value="TetR_N"/>
    <property type="match status" value="1"/>
</dbReference>
<gene>
    <name evidence="6" type="ORF">KHB02_002820</name>
    <name evidence="5" type="ORF">KHB02_32350</name>
</gene>
<evidence type="ECO:0000313" key="7">
    <source>
        <dbReference type="Proteomes" id="UP000677265"/>
    </source>
</evidence>
<dbReference type="Pfam" id="PF17932">
    <property type="entry name" value="TetR_C_24"/>
    <property type="match status" value="1"/>
</dbReference>
<dbReference type="InterPro" id="IPR001647">
    <property type="entry name" value="HTH_TetR"/>
</dbReference>
<dbReference type="RefSeq" id="WP_213145883.1">
    <property type="nucleotide sequence ID" value="NZ_JAGYPE020000003.1"/>
</dbReference>
<dbReference type="SUPFAM" id="SSF48498">
    <property type="entry name" value="Tetracyclin repressor-like, C-terminal domain"/>
    <property type="match status" value="1"/>
</dbReference>
<dbReference type="EMBL" id="JAGYPE020000003">
    <property type="protein sequence ID" value="MCH6264461.1"/>
    <property type="molecule type" value="Genomic_DNA"/>
</dbReference>
<dbReference type="InterPro" id="IPR041490">
    <property type="entry name" value="KstR2_TetR_C"/>
</dbReference>
<dbReference type="EMBL" id="JAGYPE010000006">
    <property type="protein sequence ID" value="MBS4186087.1"/>
    <property type="molecule type" value="Genomic_DNA"/>
</dbReference>
<dbReference type="Gene3D" id="1.10.357.10">
    <property type="entry name" value="Tetracycline Repressor, domain 2"/>
    <property type="match status" value="1"/>
</dbReference>
<dbReference type="InterPro" id="IPR009057">
    <property type="entry name" value="Homeodomain-like_sf"/>
</dbReference>
<keyword evidence="1" id="KW-0678">Repressor</keyword>
<comment type="caution">
    <text evidence="5">The sequence shown here is derived from an EMBL/GenBank/DDBJ whole genome shotgun (WGS) entry which is preliminary data.</text>
</comment>
<evidence type="ECO:0000313" key="5">
    <source>
        <dbReference type="EMBL" id="MBS4186087.1"/>
    </source>
</evidence>
<sequence>MTKKSLRERIIDTSLQLFEAHGFHRVTVDMIVKECGASKGGFYHNFKSKDELLYIIHDQFISYVLEKGQAACEQWNTPTERLHNIIKSFVTMIDLYKNEVTIFYQESSYLPPEYFNNIEIKRDQYKNLMFQVIHDGIECGEFRKELPVPIISMAIFGMINWIYKWYQKNGRYTIDEIADIYSDIILHSILTKAASENPKFSKFFLNSYPEELRLGDNFFK</sequence>
<keyword evidence="2 3" id="KW-0238">DNA-binding</keyword>
<proteinExistence type="predicted"/>
<dbReference type="Proteomes" id="UP000677265">
    <property type="component" value="Unassembled WGS sequence"/>
</dbReference>
<dbReference type="GO" id="GO:0003677">
    <property type="term" value="F:DNA binding"/>
    <property type="evidence" value="ECO:0007669"/>
    <property type="project" value="UniProtKB-UniRule"/>
</dbReference>
<organism evidence="5">
    <name type="scientific">Neobacillus citreus</name>
    <dbReference type="NCBI Taxonomy" id="2833578"/>
    <lineage>
        <taxon>Bacteria</taxon>
        <taxon>Bacillati</taxon>
        <taxon>Bacillota</taxon>
        <taxon>Bacilli</taxon>
        <taxon>Bacillales</taxon>
        <taxon>Bacillaceae</taxon>
        <taxon>Neobacillus</taxon>
    </lineage>
</organism>
<evidence type="ECO:0000256" key="1">
    <source>
        <dbReference type="ARBA" id="ARBA00022491"/>
    </source>
</evidence>
<dbReference type="SUPFAM" id="SSF46689">
    <property type="entry name" value="Homeodomain-like"/>
    <property type="match status" value="1"/>
</dbReference>
<evidence type="ECO:0000259" key="4">
    <source>
        <dbReference type="PROSITE" id="PS50977"/>
    </source>
</evidence>
<protein>
    <submittedName>
        <fullName evidence="5">TetR family transcriptional regulator</fullName>
    </submittedName>
    <submittedName>
        <fullName evidence="6">TetR/AcrR family transcriptional regulator</fullName>
    </submittedName>
</protein>
<dbReference type="PROSITE" id="PS50977">
    <property type="entry name" value="HTH_TETR_2"/>
    <property type="match status" value="1"/>
</dbReference>
<evidence type="ECO:0000313" key="6">
    <source>
        <dbReference type="EMBL" id="MCH6264461.1"/>
    </source>
</evidence>
<evidence type="ECO:0000256" key="3">
    <source>
        <dbReference type="PROSITE-ProRule" id="PRU00335"/>
    </source>
</evidence>
<dbReference type="PANTHER" id="PTHR43479">
    <property type="entry name" value="ACREF/ENVCD OPERON REPRESSOR-RELATED"/>
    <property type="match status" value="1"/>
</dbReference>
<keyword evidence="7" id="KW-1185">Reference proteome</keyword>
<evidence type="ECO:0000256" key="2">
    <source>
        <dbReference type="ARBA" id="ARBA00023125"/>
    </source>
</evidence>
<dbReference type="Gene3D" id="1.10.10.60">
    <property type="entry name" value="Homeodomain-like"/>
    <property type="match status" value="1"/>
</dbReference>
<dbReference type="PRINTS" id="PR00455">
    <property type="entry name" value="HTHTETR"/>
</dbReference>
<accession>A0A942T4L6</accession>
<dbReference type="AlphaFoldDB" id="A0A942T4L6"/>
<dbReference type="PANTHER" id="PTHR43479:SF11">
    <property type="entry name" value="ACREF_ENVCD OPERON REPRESSOR-RELATED"/>
    <property type="match status" value="1"/>
</dbReference>
<feature type="DNA-binding region" description="H-T-H motif" evidence="3">
    <location>
        <begin position="27"/>
        <end position="46"/>
    </location>
</feature>
<dbReference type="InterPro" id="IPR036271">
    <property type="entry name" value="Tet_transcr_reg_TetR-rel_C_sf"/>
</dbReference>